<keyword evidence="2" id="KW-1185">Reference proteome</keyword>
<dbReference type="AlphaFoldDB" id="A0A4C1X2I6"/>
<gene>
    <name evidence="1" type="ORF">EVAR_80330_1</name>
</gene>
<dbReference type="EMBL" id="BGZK01000696">
    <property type="protein sequence ID" value="GBP56569.1"/>
    <property type="molecule type" value="Genomic_DNA"/>
</dbReference>
<protein>
    <submittedName>
        <fullName evidence="1">Uncharacterized protein</fullName>
    </submittedName>
</protein>
<name>A0A4C1X2I6_EUMVA</name>
<organism evidence="1 2">
    <name type="scientific">Eumeta variegata</name>
    <name type="common">Bagworm moth</name>
    <name type="synonym">Eumeta japonica</name>
    <dbReference type="NCBI Taxonomy" id="151549"/>
    <lineage>
        <taxon>Eukaryota</taxon>
        <taxon>Metazoa</taxon>
        <taxon>Ecdysozoa</taxon>
        <taxon>Arthropoda</taxon>
        <taxon>Hexapoda</taxon>
        <taxon>Insecta</taxon>
        <taxon>Pterygota</taxon>
        <taxon>Neoptera</taxon>
        <taxon>Endopterygota</taxon>
        <taxon>Lepidoptera</taxon>
        <taxon>Glossata</taxon>
        <taxon>Ditrysia</taxon>
        <taxon>Tineoidea</taxon>
        <taxon>Psychidae</taxon>
        <taxon>Oiketicinae</taxon>
        <taxon>Eumeta</taxon>
    </lineage>
</organism>
<dbReference type="Proteomes" id="UP000299102">
    <property type="component" value="Unassembled WGS sequence"/>
</dbReference>
<evidence type="ECO:0000313" key="2">
    <source>
        <dbReference type="Proteomes" id="UP000299102"/>
    </source>
</evidence>
<accession>A0A4C1X2I6</accession>
<sequence>MTIRPQLNANLPQKRKTDYKYELVIPKEAMITKLRYISALIFTSSFISMSPVIRTVEQKQVIQTPELDSSERAYPRRRAMFRKVPTITQRFRIC</sequence>
<comment type="caution">
    <text evidence="1">The sequence shown here is derived from an EMBL/GenBank/DDBJ whole genome shotgun (WGS) entry which is preliminary data.</text>
</comment>
<evidence type="ECO:0000313" key="1">
    <source>
        <dbReference type="EMBL" id="GBP56569.1"/>
    </source>
</evidence>
<proteinExistence type="predicted"/>
<reference evidence="1 2" key="1">
    <citation type="journal article" date="2019" name="Commun. Biol.">
        <title>The bagworm genome reveals a unique fibroin gene that provides high tensile strength.</title>
        <authorList>
            <person name="Kono N."/>
            <person name="Nakamura H."/>
            <person name="Ohtoshi R."/>
            <person name="Tomita M."/>
            <person name="Numata K."/>
            <person name="Arakawa K."/>
        </authorList>
    </citation>
    <scope>NUCLEOTIDE SEQUENCE [LARGE SCALE GENOMIC DNA]</scope>
</reference>